<dbReference type="KEGG" id="ppi:YSA_08658"/>
<gene>
    <name evidence="1" type="ORF">YSA_08658</name>
</gene>
<name>I3V130_PSEPU</name>
<evidence type="ECO:0000313" key="2">
    <source>
        <dbReference type="Proteomes" id="UP000005268"/>
    </source>
</evidence>
<proteinExistence type="predicted"/>
<reference evidence="1 2" key="1">
    <citation type="journal article" date="2012" name="J. Bacteriol.">
        <title>Complete Genome Sequence of the Naphthalene-Degrading Pseudomonas putida Strain ND6.</title>
        <authorList>
            <person name="Li S."/>
            <person name="Zhao H."/>
            <person name="Li Y."/>
            <person name="Niu S."/>
            <person name="Cai B."/>
        </authorList>
    </citation>
    <scope>NUCLEOTIDE SEQUENCE [LARGE SCALE GENOMIC DNA]</scope>
    <source>
        <strain evidence="1 2">ND6</strain>
    </source>
</reference>
<accession>I3V130</accession>
<dbReference type="Proteomes" id="UP000005268">
    <property type="component" value="Chromosome"/>
</dbReference>
<dbReference type="AlphaFoldDB" id="I3V130"/>
<protein>
    <submittedName>
        <fullName evidence="1">Uncharacterized protein</fullName>
    </submittedName>
</protein>
<sequence>MKIVMARMIAKVFQGVNARYKTLRNQHLRINLVSPTLFPHQGRCPLLPFTEQGAVHDPSAAAP</sequence>
<evidence type="ECO:0000313" key="1">
    <source>
        <dbReference type="EMBL" id="AFK71451.1"/>
    </source>
</evidence>
<dbReference type="EMBL" id="CP003588">
    <property type="protein sequence ID" value="AFK71451.1"/>
    <property type="molecule type" value="Genomic_DNA"/>
</dbReference>
<dbReference type="HOGENOM" id="CLU_2882560_0_0_6"/>
<organism evidence="1 2">
    <name type="scientific">Pseudomonas putida ND6</name>
    <dbReference type="NCBI Taxonomy" id="231023"/>
    <lineage>
        <taxon>Bacteria</taxon>
        <taxon>Pseudomonadati</taxon>
        <taxon>Pseudomonadota</taxon>
        <taxon>Gammaproteobacteria</taxon>
        <taxon>Pseudomonadales</taxon>
        <taxon>Pseudomonadaceae</taxon>
        <taxon>Pseudomonas</taxon>
    </lineage>
</organism>